<evidence type="ECO:0000313" key="3">
    <source>
        <dbReference type="EMBL" id="KGN93202.1"/>
    </source>
</evidence>
<feature type="chain" id="PRO_5016045475" evidence="1">
    <location>
        <begin position="26"/>
        <end position="775"/>
    </location>
</feature>
<dbReference type="Proteomes" id="UP000030136">
    <property type="component" value="Unassembled WGS sequence"/>
</dbReference>
<name>A0A2X4PIF1_9PORP</name>
<dbReference type="KEGG" id="pcre:NCTC12858_01590"/>
<dbReference type="EMBL" id="LS483447">
    <property type="protein sequence ID" value="SQH73724.1"/>
    <property type="molecule type" value="Genomic_DNA"/>
</dbReference>
<reference evidence="4 6" key="2">
    <citation type="submission" date="2018-06" db="EMBL/GenBank/DDBJ databases">
        <authorList>
            <consortium name="Pathogen Informatics"/>
            <person name="Doyle S."/>
        </authorList>
    </citation>
    <scope>NUCLEOTIDE SEQUENCE [LARGE SCALE GENOMIC DNA]</scope>
    <source>
        <strain evidence="4 6">NCTC12858</strain>
    </source>
</reference>
<dbReference type="RefSeq" id="WP_023937013.1">
    <property type="nucleotide sequence ID" value="NZ_FUXH01000013.1"/>
</dbReference>
<accession>A0A2X4PIF1</accession>
<dbReference type="InterPro" id="IPR048954">
    <property type="entry name" value="PorZ_N"/>
</dbReference>
<feature type="signal peptide" evidence="1">
    <location>
        <begin position="1"/>
        <end position="25"/>
    </location>
</feature>
<evidence type="ECO:0000313" key="5">
    <source>
        <dbReference type="Proteomes" id="UP000030136"/>
    </source>
</evidence>
<evidence type="ECO:0000259" key="2">
    <source>
        <dbReference type="Pfam" id="PF21544"/>
    </source>
</evidence>
<dbReference type="SUPFAM" id="SSF101898">
    <property type="entry name" value="NHL repeat"/>
    <property type="match status" value="1"/>
</dbReference>
<protein>
    <submittedName>
        <fullName evidence="4">Two component regulator propeller</fullName>
    </submittedName>
</protein>
<feature type="domain" description="PorZ N-terminal beta-propeller" evidence="2">
    <location>
        <begin position="53"/>
        <end position="205"/>
    </location>
</feature>
<dbReference type="Proteomes" id="UP000249300">
    <property type="component" value="Chromosome 1"/>
</dbReference>
<keyword evidence="1" id="KW-0732">Signal</keyword>
<dbReference type="AlphaFoldDB" id="A0A2X4PIF1"/>
<dbReference type="Gene3D" id="2.130.10.10">
    <property type="entry name" value="YVTN repeat-like/Quinoprotein amine dehydrogenase"/>
    <property type="match status" value="2"/>
</dbReference>
<evidence type="ECO:0000256" key="1">
    <source>
        <dbReference type="SAM" id="SignalP"/>
    </source>
</evidence>
<gene>
    <name evidence="3" type="ORF">HQ38_09380</name>
    <name evidence="4" type="ORF">NCTC12858_01590</name>
</gene>
<evidence type="ECO:0000313" key="6">
    <source>
        <dbReference type="Proteomes" id="UP000249300"/>
    </source>
</evidence>
<reference evidence="3 5" key="1">
    <citation type="submission" date="2014-08" db="EMBL/GenBank/DDBJ databases">
        <title>Porphyromonas crevioricanis strain:COT-253_OH1447 Genome sequencing.</title>
        <authorList>
            <person name="Wallis C."/>
            <person name="Deusch O."/>
            <person name="O'Flynn C."/>
            <person name="Davis I."/>
            <person name="Jospin G."/>
            <person name="Darling A.E."/>
            <person name="Coil D.A."/>
            <person name="Alexiev A."/>
            <person name="Horsfall A."/>
            <person name="Kirkwood N."/>
            <person name="Harris S."/>
            <person name="Eisen J.A."/>
        </authorList>
    </citation>
    <scope>NUCLEOTIDE SEQUENCE [LARGE SCALE GENOMIC DNA]</scope>
    <source>
        <strain evidence="5">COT-253 OH1447</strain>
        <strain evidence="3">COT-253_OH1447</strain>
    </source>
</reference>
<sequence>MKIKTFFFWLTFSLCCMSFWTEGKAQQQSQNRWRTLLSYYRTVAIADTDTRVFGVSEGGGLYSVSKSDSEDIRYYDRTTGLSESDIHRIGYDKASQTLVIYYRSGNIDLLTPSGVSNLPAIRDNTRLMNKTLARMCFGNGRIYLAGGFGIMVIDPDKMVVLGTYQQGKNVIDLALIGENKLWAFCEGKLIEGVETDNLQDPYYWKEINLPLKSKEQVLGLAVAAGNPILHLEGGRLVRYILETNKADTIVSPLLPEKQYIHSIASSPHGYIAKGEGQAYIFRQDKEDYKILQTEWAEDFGWYSSAEQIWLAMGMDGIAKIRPTEETPKVERLGINMSNTPSDDKYFYSTFSQGRYFSVSGGRGSYRFGIPFSLKIYDGHKWTNFSQKEVEEVSDATSVAVDPKNPGHYFVSTHGEGLIEFKDNQYYKTHDGSNSPIRSAKNLGAGYYRVGSLCYDRYGNLWMTQNEVAEQVVLMLDADGNWQTPQYTQIRPDNAHGHMVAVGGDIHWLAIYHENTGVYVFDASPKLGGKGGEAVYYSTLSDRNGKAIPASSFHCMTLDRGGVLWLGSDAGICSIHSPSGAIKRPPVASRPIAGEEPNLYYVLDNVSVRAIVVDRLNHKWIGTLGNGLFLMNEDCTEILRQYKTTNSPILSDNIATLSLDENNGILYIGTDKGLMSLSTGGETASDEVLEKIYAWPNPLRPEQPDMITIEGLKAGCNVKIINTQGRLLFEENTIDDRLLWNARNADGSRVDSGIYHILVYDPETKAKTKLSVAVIK</sequence>
<keyword evidence="6" id="KW-1185">Reference proteome</keyword>
<dbReference type="InterPro" id="IPR015943">
    <property type="entry name" value="WD40/YVTN_repeat-like_dom_sf"/>
</dbReference>
<dbReference type="EMBL" id="JQJC01000028">
    <property type="protein sequence ID" value="KGN93202.1"/>
    <property type="molecule type" value="Genomic_DNA"/>
</dbReference>
<organism evidence="4 6">
    <name type="scientific">Porphyromonas crevioricanis</name>
    <dbReference type="NCBI Taxonomy" id="393921"/>
    <lineage>
        <taxon>Bacteria</taxon>
        <taxon>Pseudomonadati</taxon>
        <taxon>Bacteroidota</taxon>
        <taxon>Bacteroidia</taxon>
        <taxon>Bacteroidales</taxon>
        <taxon>Porphyromonadaceae</taxon>
        <taxon>Porphyromonas</taxon>
    </lineage>
</organism>
<proteinExistence type="predicted"/>
<evidence type="ECO:0000313" key="4">
    <source>
        <dbReference type="EMBL" id="SQH73724.1"/>
    </source>
</evidence>
<dbReference type="Pfam" id="PF21544">
    <property type="entry name" value="PorZ_N_b_propeller"/>
    <property type="match status" value="1"/>
</dbReference>